<evidence type="ECO:0000313" key="2">
    <source>
        <dbReference type="Proteomes" id="UP000031774"/>
    </source>
</evidence>
<evidence type="ECO:0008006" key="3">
    <source>
        <dbReference type="Google" id="ProtNLM"/>
    </source>
</evidence>
<name>A0A0B5IC81_9ACTN</name>
<dbReference type="EMBL" id="CP010407">
    <property type="protein sequence ID" value="AJF67253.1"/>
    <property type="molecule type" value="Genomic_DNA"/>
</dbReference>
<dbReference type="KEGG" id="svt:SVTN_25615"/>
<keyword evidence="2" id="KW-1185">Reference proteome</keyword>
<dbReference type="AlphaFoldDB" id="A0A0B5IC81"/>
<accession>A0A0B5IC81</accession>
<dbReference type="Proteomes" id="UP000031774">
    <property type="component" value="Chromosome"/>
</dbReference>
<evidence type="ECO:0000313" key="1">
    <source>
        <dbReference type="EMBL" id="AJF67253.1"/>
    </source>
</evidence>
<dbReference type="HOGENOM" id="CLU_2848179_0_0_11"/>
<reference evidence="1 2" key="1">
    <citation type="submission" date="2014-12" db="EMBL/GenBank/DDBJ databases">
        <title>Complete genome sequence of Streptomyces vietnamensis strain GIMV4.0001, a genetic manipulable producer of the benzoisochromanequinone antibiotic granaticin.</title>
        <authorList>
            <person name="Deng M.R."/>
            <person name="Guo J."/>
            <person name="Ma L.Y."/>
            <person name="Feng G.D."/>
            <person name="Mo C.Y."/>
            <person name="Zhu H.H."/>
        </authorList>
    </citation>
    <scope>NUCLEOTIDE SEQUENCE [LARGE SCALE GENOMIC DNA]</scope>
    <source>
        <strain evidence="2">GIMV4.0001</strain>
    </source>
</reference>
<organism evidence="1 2">
    <name type="scientific">Streptomyces vietnamensis</name>
    <dbReference type="NCBI Taxonomy" id="362257"/>
    <lineage>
        <taxon>Bacteria</taxon>
        <taxon>Bacillati</taxon>
        <taxon>Actinomycetota</taxon>
        <taxon>Actinomycetes</taxon>
        <taxon>Kitasatosporales</taxon>
        <taxon>Streptomycetaceae</taxon>
        <taxon>Streptomyces</taxon>
    </lineage>
</organism>
<protein>
    <recommendedName>
        <fullName evidence="3">FXSXX-COOH protein</fullName>
    </recommendedName>
</protein>
<sequence>MGDSFGEEEPRVCERTGWATGVGRDAVRSSRLSDLAAVDLRTLRVMDDAALGAAVERVLLRPSDLVESWQEDEFVG</sequence>
<gene>
    <name evidence="1" type="ORF">SVTN_25615</name>
</gene>
<proteinExistence type="predicted"/>